<feature type="compositionally biased region" description="Low complexity" evidence="1">
    <location>
        <begin position="51"/>
        <end position="62"/>
    </location>
</feature>
<evidence type="ECO:0000256" key="1">
    <source>
        <dbReference type="SAM" id="MobiDB-lite"/>
    </source>
</evidence>
<keyword evidence="3" id="KW-1185">Reference proteome</keyword>
<sequence>MTTAQPTEPNEPPTDRRPGPHVVAAVPMADLLASCAAAAAVSRPPQPPAPADTRPAAHPAPRAGKRRRRAA</sequence>
<gene>
    <name evidence="2" type="ORF">GCM10014715_03650</name>
</gene>
<comment type="caution">
    <text evidence="2">The sequence shown here is derived from an EMBL/GenBank/DDBJ whole genome shotgun (WGS) entry which is preliminary data.</text>
</comment>
<organism evidence="2 3">
    <name type="scientific">Streptomyces spiralis</name>
    <dbReference type="NCBI Taxonomy" id="66376"/>
    <lineage>
        <taxon>Bacteria</taxon>
        <taxon>Bacillati</taxon>
        <taxon>Actinomycetota</taxon>
        <taxon>Actinomycetes</taxon>
        <taxon>Kitasatosporales</taxon>
        <taxon>Streptomycetaceae</taxon>
        <taxon>Streptomyces</taxon>
    </lineage>
</organism>
<reference evidence="2" key="1">
    <citation type="journal article" date="2014" name="Int. J. Syst. Evol. Microbiol.">
        <title>Complete genome sequence of Corynebacterium casei LMG S-19264T (=DSM 44701T), isolated from a smear-ripened cheese.</title>
        <authorList>
            <consortium name="US DOE Joint Genome Institute (JGI-PGF)"/>
            <person name="Walter F."/>
            <person name="Albersmeier A."/>
            <person name="Kalinowski J."/>
            <person name="Ruckert C."/>
        </authorList>
    </citation>
    <scope>NUCLEOTIDE SEQUENCE</scope>
    <source>
        <strain evidence="2">JCM 3302</strain>
    </source>
</reference>
<reference evidence="2" key="2">
    <citation type="submission" date="2020-09" db="EMBL/GenBank/DDBJ databases">
        <authorList>
            <person name="Sun Q."/>
            <person name="Ohkuma M."/>
        </authorList>
    </citation>
    <scope>NUCLEOTIDE SEQUENCE</scope>
    <source>
        <strain evidence="2">JCM 3302</strain>
    </source>
</reference>
<evidence type="ECO:0000313" key="2">
    <source>
        <dbReference type="EMBL" id="GHE53996.1"/>
    </source>
</evidence>
<proteinExistence type="predicted"/>
<dbReference type="EMBL" id="BNBC01000001">
    <property type="protein sequence ID" value="GHE53996.1"/>
    <property type="molecule type" value="Genomic_DNA"/>
</dbReference>
<protein>
    <submittedName>
        <fullName evidence="2">Uncharacterized protein</fullName>
    </submittedName>
</protein>
<name>A0A918ZI21_9ACTN</name>
<feature type="region of interest" description="Disordered" evidence="1">
    <location>
        <begin position="38"/>
        <end position="71"/>
    </location>
</feature>
<dbReference type="Proteomes" id="UP000641386">
    <property type="component" value="Unassembled WGS sequence"/>
</dbReference>
<dbReference type="RefSeq" id="WP_030173989.1">
    <property type="nucleotide sequence ID" value="NZ_BNBC01000001.1"/>
</dbReference>
<feature type="region of interest" description="Disordered" evidence="1">
    <location>
        <begin position="1"/>
        <end position="22"/>
    </location>
</feature>
<evidence type="ECO:0000313" key="3">
    <source>
        <dbReference type="Proteomes" id="UP000641386"/>
    </source>
</evidence>
<accession>A0A918ZI21</accession>
<dbReference type="AlphaFoldDB" id="A0A918ZI21"/>